<accession>A0A1X1UA42</accession>
<reference evidence="1 2" key="1">
    <citation type="submission" date="2016-01" db="EMBL/GenBank/DDBJ databases">
        <title>The new phylogeny of the genus Mycobacterium.</title>
        <authorList>
            <person name="Tarcisio F."/>
            <person name="Conor M."/>
            <person name="Antonella G."/>
            <person name="Elisabetta G."/>
            <person name="Giulia F.S."/>
            <person name="Sara T."/>
            <person name="Anna F."/>
            <person name="Clotilde B."/>
            <person name="Roberto B."/>
            <person name="Veronica D.S."/>
            <person name="Fabio R."/>
            <person name="Monica P."/>
            <person name="Olivier J."/>
            <person name="Enrico T."/>
            <person name="Nicola S."/>
        </authorList>
    </citation>
    <scope>NUCLEOTIDE SEQUENCE [LARGE SCALE GENOMIC DNA]</scope>
    <source>
        <strain evidence="1 2">DSM 44852</strain>
    </source>
</reference>
<dbReference type="STRING" id="292462.AWC05_19805"/>
<protein>
    <recommendedName>
        <fullName evidence="3">Orc1-like AAA ATPase domain-containing protein</fullName>
    </recommendedName>
</protein>
<dbReference type="Proteomes" id="UP000193010">
    <property type="component" value="Unassembled WGS sequence"/>
</dbReference>
<name>A0A1X1UA42_MYCFL</name>
<gene>
    <name evidence="1" type="ORF">AWC05_19805</name>
</gene>
<organism evidence="1 2">
    <name type="scientific">Mycobacterium florentinum</name>
    <dbReference type="NCBI Taxonomy" id="292462"/>
    <lineage>
        <taxon>Bacteria</taxon>
        <taxon>Bacillati</taxon>
        <taxon>Actinomycetota</taxon>
        <taxon>Actinomycetes</taxon>
        <taxon>Mycobacteriales</taxon>
        <taxon>Mycobacteriaceae</taxon>
        <taxon>Mycobacterium</taxon>
        <taxon>Mycobacterium simiae complex</taxon>
    </lineage>
</organism>
<dbReference type="RefSeq" id="WP_085221927.1">
    <property type="nucleotide sequence ID" value="NZ_AP022576.1"/>
</dbReference>
<evidence type="ECO:0000313" key="2">
    <source>
        <dbReference type="Proteomes" id="UP000193010"/>
    </source>
</evidence>
<evidence type="ECO:0000313" key="1">
    <source>
        <dbReference type="EMBL" id="ORV53666.1"/>
    </source>
</evidence>
<evidence type="ECO:0008006" key="3">
    <source>
        <dbReference type="Google" id="ProtNLM"/>
    </source>
</evidence>
<keyword evidence="2" id="KW-1185">Reference proteome</keyword>
<proteinExistence type="predicted"/>
<comment type="caution">
    <text evidence="1">The sequence shown here is derived from an EMBL/GenBank/DDBJ whole genome shotgun (WGS) entry which is preliminary data.</text>
</comment>
<dbReference type="InterPro" id="IPR027417">
    <property type="entry name" value="P-loop_NTPase"/>
</dbReference>
<dbReference type="EMBL" id="LQOV01000011">
    <property type="protein sequence ID" value="ORV53666.1"/>
    <property type="molecule type" value="Genomic_DNA"/>
</dbReference>
<dbReference type="SUPFAM" id="SSF52540">
    <property type="entry name" value="P-loop containing nucleoside triphosphate hydrolases"/>
    <property type="match status" value="1"/>
</dbReference>
<sequence>MQTQKRSDRIVAATRIQPPTYFGRLVARDRLIDLLRANRSKRLALIHAPAGFGKTTLAMQWQRELRAEGVPTAWISLDRDDNDVFSFLGSPAVMNSTLTPNTVFDRVTTRFPPTGYPNGWQLC</sequence>
<dbReference type="AlphaFoldDB" id="A0A1X1UA42"/>
<dbReference type="Gene3D" id="3.40.50.300">
    <property type="entry name" value="P-loop containing nucleotide triphosphate hydrolases"/>
    <property type="match status" value="1"/>
</dbReference>